<name>A0A5C7SGE5_THASP</name>
<evidence type="ECO:0000259" key="3">
    <source>
        <dbReference type="PROSITE" id="PS50887"/>
    </source>
</evidence>
<dbReference type="CDD" id="cd00130">
    <property type="entry name" value="PAS"/>
    <property type="match status" value="1"/>
</dbReference>
<dbReference type="Pfam" id="PF08448">
    <property type="entry name" value="PAS_4"/>
    <property type="match status" value="1"/>
</dbReference>
<sequence length="450" mass="50047">MDCCHLLPDSVDMGLIMVDGEGRIRLWNRWIEERTGRLASQVCGVTLAEAFGPHVDPRIALVVREALDFGWSARLSHALHPMPLPLYPPGGGQVERMKQSIDITPVQGEGGPRCLLQVRDVTETVRREALLKQQSRQLRLDLLRLSQAQVELQRSEMRFRELARQAPAGLFEADAEACCTFLNERCEQILGHSLENVAGTPWINLLPVSEQARVRAIWCLAVASATRFAEEFRYVGPDGESRWIRAEAGPQRDGNDRISGFVGTLLDVTEFHERATRNEFRANHDGLTSLLNRDRFERHLRAAISGAREVADRMALLFIDLNDFKGINDTHGHHAGDTVLKTIAARVRRVLRSEDIVARYGGDEFAVLLNGTGDPETLDAILFKLHQAVGLPINLGHCHVRVGCAIGVSIYPDHGSDPLSLLTHADKAMYAAKRARYAKNDPIAHPSAQI</sequence>
<organism evidence="4 5">
    <name type="scientific">Thauera aminoaromatica</name>
    <dbReference type="NCBI Taxonomy" id="164330"/>
    <lineage>
        <taxon>Bacteria</taxon>
        <taxon>Pseudomonadati</taxon>
        <taxon>Pseudomonadota</taxon>
        <taxon>Betaproteobacteria</taxon>
        <taxon>Rhodocyclales</taxon>
        <taxon>Zoogloeaceae</taxon>
        <taxon>Thauera</taxon>
    </lineage>
</organism>
<dbReference type="NCBIfam" id="TIGR00229">
    <property type="entry name" value="sensory_box"/>
    <property type="match status" value="1"/>
</dbReference>
<reference evidence="4 5" key="1">
    <citation type="submission" date="2018-09" db="EMBL/GenBank/DDBJ databases">
        <title>Metagenome Assembled Genomes from an Advanced Water Purification Facility.</title>
        <authorList>
            <person name="Stamps B.W."/>
            <person name="Spear J.R."/>
        </authorList>
    </citation>
    <scope>NUCLEOTIDE SEQUENCE [LARGE SCALE GENOMIC DNA]</scope>
    <source>
        <strain evidence="4">Bin_27_1</strain>
    </source>
</reference>
<dbReference type="CDD" id="cd01949">
    <property type="entry name" value="GGDEF"/>
    <property type="match status" value="1"/>
</dbReference>
<dbReference type="InterPro" id="IPR029787">
    <property type="entry name" value="Nucleotide_cyclase"/>
</dbReference>
<dbReference type="AlphaFoldDB" id="A0A5C7SGE5"/>
<dbReference type="GO" id="GO:0006355">
    <property type="term" value="P:regulation of DNA-templated transcription"/>
    <property type="evidence" value="ECO:0007669"/>
    <property type="project" value="InterPro"/>
</dbReference>
<dbReference type="SMART" id="SM00086">
    <property type="entry name" value="PAC"/>
    <property type="match status" value="1"/>
</dbReference>
<dbReference type="Pfam" id="PF00989">
    <property type="entry name" value="PAS"/>
    <property type="match status" value="1"/>
</dbReference>
<protein>
    <submittedName>
        <fullName evidence="4">Diguanylate cyclase</fullName>
    </submittedName>
</protein>
<gene>
    <name evidence="4" type="ORF">E6Q80_14450</name>
</gene>
<dbReference type="EMBL" id="SSFD01000230">
    <property type="protein sequence ID" value="TXH82877.1"/>
    <property type="molecule type" value="Genomic_DNA"/>
</dbReference>
<feature type="domain" description="PAC" evidence="2">
    <location>
        <begin position="228"/>
        <end position="280"/>
    </location>
</feature>
<dbReference type="PROSITE" id="PS50113">
    <property type="entry name" value="PAC"/>
    <property type="match status" value="1"/>
</dbReference>
<evidence type="ECO:0000259" key="2">
    <source>
        <dbReference type="PROSITE" id="PS50113"/>
    </source>
</evidence>
<dbReference type="NCBIfam" id="TIGR00254">
    <property type="entry name" value="GGDEF"/>
    <property type="match status" value="1"/>
</dbReference>
<dbReference type="Gene3D" id="3.30.450.20">
    <property type="entry name" value="PAS domain"/>
    <property type="match status" value="2"/>
</dbReference>
<dbReference type="InterPro" id="IPR013656">
    <property type="entry name" value="PAS_4"/>
</dbReference>
<evidence type="ECO:0000313" key="4">
    <source>
        <dbReference type="EMBL" id="TXH82877.1"/>
    </source>
</evidence>
<evidence type="ECO:0000259" key="1">
    <source>
        <dbReference type="PROSITE" id="PS50112"/>
    </source>
</evidence>
<accession>A0A5C7SGE5</accession>
<dbReference type="PROSITE" id="PS50887">
    <property type="entry name" value="GGDEF"/>
    <property type="match status" value="1"/>
</dbReference>
<dbReference type="InterPro" id="IPR000160">
    <property type="entry name" value="GGDEF_dom"/>
</dbReference>
<dbReference type="SUPFAM" id="SSF55785">
    <property type="entry name" value="PYP-like sensor domain (PAS domain)"/>
    <property type="match status" value="2"/>
</dbReference>
<dbReference type="InterPro" id="IPR013767">
    <property type="entry name" value="PAS_fold"/>
</dbReference>
<feature type="domain" description="GGDEF" evidence="3">
    <location>
        <begin position="312"/>
        <end position="447"/>
    </location>
</feature>
<dbReference type="PANTHER" id="PTHR44757:SF2">
    <property type="entry name" value="BIOFILM ARCHITECTURE MAINTENANCE PROTEIN MBAA"/>
    <property type="match status" value="1"/>
</dbReference>
<proteinExistence type="predicted"/>
<dbReference type="SMART" id="SM00267">
    <property type="entry name" value="GGDEF"/>
    <property type="match status" value="1"/>
</dbReference>
<dbReference type="InterPro" id="IPR052155">
    <property type="entry name" value="Biofilm_reg_signaling"/>
</dbReference>
<dbReference type="InterPro" id="IPR000014">
    <property type="entry name" value="PAS"/>
</dbReference>
<dbReference type="InterPro" id="IPR043128">
    <property type="entry name" value="Rev_trsase/Diguanyl_cyclase"/>
</dbReference>
<dbReference type="PROSITE" id="PS50112">
    <property type="entry name" value="PAS"/>
    <property type="match status" value="1"/>
</dbReference>
<dbReference type="PANTHER" id="PTHR44757">
    <property type="entry name" value="DIGUANYLATE CYCLASE DGCP"/>
    <property type="match status" value="1"/>
</dbReference>
<dbReference type="InterPro" id="IPR035965">
    <property type="entry name" value="PAS-like_dom_sf"/>
</dbReference>
<dbReference type="InterPro" id="IPR000700">
    <property type="entry name" value="PAS-assoc_C"/>
</dbReference>
<dbReference type="SUPFAM" id="SSF55073">
    <property type="entry name" value="Nucleotide cyclase"/>
    <property type="match status" value="1"/>
</dbReference>
<dbReference type="Gene3D" id="3.30.70.270">
    <property type="match status" value="1"/>
</dbReference>
<dbReference type="Proteomes" id="UP000321192">
    <property type="component" value="Unassembled WGS sequence"/>
</dbReference>
<comment type="caution">
    <text evidence="4">The sequence shown here is derived from an EMBL/GenBank/DDBJ whole genome shotgun (WGS) entry which is preliminary data.</text>
</comment>
<evidence type="ECO:0000313" key="5">
    <source>
        <dbReference type="Proteomes" id="UP000321192"/>
    </source>
</evidence>
<feature type="domain" description="PAS" evidence="1">
    <location>
        <begin position="155"/>
        <end position="199"/>
    </location>
</feature>
<dbReference type="SMART" id="SM00091">
    <property type="entry name" value="PAS"/>
    <property type="match status" value="2"/>
</dbReference>
<dbReference type="InterPro" id="IPR001610">
    <property type="entry name" value="PAC"/>
</dbReference>
<dbReference type="Pfam" id="PF00990">
    <property type="entry name" value="GGDEF"/>
    <property type="match status" value="1"/>
</dbReference>